<name>A0A0A8Z267_ARUDO</name>
<protein>
    <submittedName>
        <fullName evidence="1">Uncharacterized protein</fullName>
    </submittedName>
</protein>
<reference evidence="1" key="1">
    <citation type="submission" date="2014-09" db="EMBL/GenBank/DDBJ databases">
        <authorList>
            <person name="Magalhaes I.L.F."/>
            <person name="Oliveira U."/>
            <person name="Santos F.R."/>
            <person name="Vidigal T.H.D.A."/>
            <person name="Brescovit A.D."/>
            <person name="Santos A.J."/>
        </authorList>
    </citation>
    <scope>NUCLEOTIDE SEQUENCE</scope>
    <source>
        <tissue evidence="1">Shoot tissue taken approximately 20 cm above the soil surface</tissue>
    </source>
</reference>
<reference evidence="1" key="2">
    <citation type="journal article" date="2015" name="Data Brief">
        <title>Shoot transcriptome of the giant reed, Arundo donax.</title>
        <authorList>
            <person name="Barrero R.A."/>
            <person name="Guerrero F.D."/>
            <person name="Moolhuijzen P."/>
            <person name="Goolsby J.A."/>
            <person name="Tidwell J."/>
            <person name="Bellgard S.E."/>
            <person name="Bellgard M.I."/>
        </authorList>
    </citation>
    <scope>NUCLEOTIDE SEQUENCE</scope>
    <source>
        <tissue evidence="1">Shoot tissue taken approximately 20 cm above the soil surface</tissue>
    </source>
</reference>
<organism evidence="1">
    <name type="scientific">Arundo donax</name>
    <name type="common">Giant reed</name>
    <name type="synonym">Donax arundinaceus</name>
    <dbReference type="NCBI Taxonomy" id="35708"/>
    <lineage>
        <taxon>Eukaryota</taxon>
        <taxon>Viridiplantae</taxon>
        <taxon>Streptophyta</taxon>
        <taxon>Embryophyta</taxon>
        <taxon>Tracheophyta</taxon>
        <taxon>Spermatophyta</taxon>
        <taxon>Magnoliopsida</taxon>
        <taxon>Liliopsida</taxon>
        <taxon>Poales</taxon>
        <taxon>Poaceae</taxon>
        <taxon>PACMAD clade</taxon>
        <taxon>Arundinoideae</taxon>
        <taxon>Arundineae</taxon>
        <taxon>Arundo</taxon>
    </lineage>
</organism>
<sequence>MVPGGFYYIPHTFSRRTAVWQQSRLKMDILRSTFCCGLAVFGFDNSYSVSVVRL</sequence>
<dbReference type="EMBL" id="GBRH01266127">
    <property type="protein sequence ID" value="JAD31768.1"/>
    <property type="molecule type" value="Transcribed_RNA"/>
</dbReference>
<accession>A0A0A8Z267</accession>
<proteinExistence type="predicted"/>
<evidence type="ECO:0000313" key="1">
    <source>
        <dbReference type="EMBL" id="JAD31768.1"/>
    </source>
</evidence>
<dbReference type="AlphaFoldDB" id="A0A0A8Z267"/>